<accession>A0A9Q0ND90</accession>
<dbReference type="EMBL" id="WJQU01000001">
    <property type="protein sequence ID" value="KAJ6647556.1"/>
    <property type="molecule type" value="Genomic_DNA"/>
</dbReference>
<dbReference type="AlphaFoldDB" id="A0A9Q0ND90"/>
<keyword evidence="2" id="KW-1185">Reference proteome</keyword>
<organism evidence="1 2">
    <name type="scientific">Pseudolycoriella hygida</name>
    <dbReference type="NCBI Taxonomy" id="35572"/>
    <lineage>
        <taxon>Eukaryota</taxon>
        <taxon>Metazoa</taxon>
        <taxon>Ecdysozoa</taxon>
        <taxon>Arthropoda</taxon>
        <taxon>Hexapoda</taxon>
        <taxon>Insecta</taxon>
        <taxon>Pterygota</taxon>
        <taxon>Neoptera</taxon>
        <taxon>Endopterygota</taxon>
        <taxon>Diptera</taxon>
        <taxon>Nematocera</taxon>
        <taxon>Sciaroidea</taxon>
        <taxon>Sciaridae</taxon>
        <taxon>Pseudolycoriella</taxon>
    </lineage>
</organism>
<evidence type="ECO:0000313" key="1">
    <source>
        <dbReference type="EMBL" id="KAJ6647556.1"/>
    </source>
</evidence>
<dbReference type="Proteomes" id="UP001151699">
    <property type="component" value="Chromosome A"/>
</dbReference>
<name>A0A9Q0ND90_9DIPT</name>
<sequence>MEVTTAYRTEKSKTIFTISDTQSVALD</sequence>
<protein>
    <submittedName>
        <fullName evidence="1">Uncharacterized protein</fullName>
    </submittedName>
</protein>
<comment type="caution">
    <text evidence="1">The sequence shown here is derived from an EMBL/GenBank/DDBJ whole genome shotgun (WGS) entry which is preliminary data.</text>
</comment>
<reference evidence="1" key="1">
    <citation type="submission" date="2022-07" db="EMBL/GenBank/DDBJ databases">
        <authorList>
            <person name="Trinca V."/>
            <person name="Uliana J.V.C."/>
            <person name="Torres T.T."/>
            <person name="Ward R.J."/>
            <person name="Monesi N."/>
        </authorList>
    </citation>
    <scope>NUCLEOTIDE SEQUENCE</scope>
    <source>
        <strain evidence="1">HSMRA1968</strain>
        <tissue evidence="1">Whole embryos</tissue>
    </source>
</reference>
<gene>
    <name evidence="1" type="ORF">Bhyg_02779</name>
</gene>
<proteinExistence type="predicted"/>
<evidence type="ECO:0000313" key="2">
    <source>
        <dbReference type="Proteomes" id="UP001151699"/>
    </source>
</evidence>